<dbReference type="InterPro" id="IPR014867">
    <property type="entry name" value="Spore_coat_CotH_CotH2/3/7"/>
</dbReference>
<sequence>MKYFIFLCVLITLLKWVKATCDLSDYVKHANRTFNPLEGKVITFKISMPDKKYQNLIEIAQISSEELYYKYNMNFTQIPEFSEKVNITTIIDGEEDIYEQVNFKIGGNFAKVQDRVGFNIKLKKNKLFYNRRDLRLRPDALDYTHIRSKISADLLNRWGIPSVQETYTKVYINDHYYGLYFLIDAIKPSWIRQIYGIPEGTNDNADDGDDVKTLYHCQSYNSNMDPVNIQKCFNEKEEYLGYTQPLYRMVDDLMKVTTLEQLKKIFNVDNFTRIIIAEYLFSSFDNYLILGHNFHLYQRDDGIWEIIDHDYDSNFGVNISLVLGGYIPLNFTTNLTYDQYVNLDFDHWYADEKKTPIIDILYYDNKSRFVKILKEMLITGFNPDELFPRIDSLSKFVEPYVREEMDVNDEGIYPGRINRKGTPSNHTMEMFYNNRDYEMINTYPGFKDFIQKKFDAVCRHYGFNKKEILRDALFYRTQIAIKDKMDDINKKIEERRSVINETKEKFQDSFNKILSDLSSLLNKLGK</sequence>
<evidence type="ECO:0000256" key="1">
    <source>
        <dbReference type="SAM" id="SignalP"/>
    </source>
</evidence>
<dbReference type="PANTHER" id="PTHR40050">
    <property type="entry name" value="INNER SPORE COAT PROTEIN H"/>
    <property type="match status" value="1"/>
</dbReference>
<dbReference type="Pfam" id="PF08757">
    <property type="entry name" value="CotH"/>
    <property type="match status" value="1"/>
</dbReference>
<dbReference type="Proteomes" id="UP000193920">
    <property type="component" value="Unassembled WGS sequence"/>
</dbReference>
<keyword evidence="1" id="KW-0732">Signal</keyword>
<dbReference type="OrthoDB" id="2129642at2759"/>
<evidence type="ECO:0000313" key="3">
    <source>
        <dbReference type="Proteomes" id="UP000193920"/>
    </source>
</evidence>
<comment type="caution">
    <text evidence="2">The sequence shown here is derived from an EMBL/GenBank/DDBJ whole genome shotgun (WGS) entry which is preliminary data.</text>
</comment>
<dbReference type="EMBL" id="MCOG01000269">
    <property type="protein sequence ID" value="ORY21271.1"/>
    <property type="molecule type" value="Genomic_DNA"/>
</dbReference>
<name>A0A1Y2AFC7_9FUNG</name>
<evidence type="ECO:0000313" key="2">
    <source>
        <dbReference type="EMBL" id="ORY21271.1"/>
    </source>
</evidence>
<organism evidence="2 3">
    <name type="scientific">Neocallimastix californiae</name>
    <dbReference type="NCBI Taxonomy" id="1754190"/>
    <lineage>
        <taxon>Eukaryota</taxon>
        <taxon>Fungi</taxon>
        <taxon>Fungi incertae sedis</taxon>
        <taxon>Chytridiomycota</taxon>
        <taxon>Chytridiomycota incertae sedis</taxon>
        <taxon>Neocallimastigomycetes</taxon>
        <taxon>Neocallimastigales</taxon>
        <taxon>Neocallimastigaceae</taxon>
        <taxon>Neocallimastix</taxon>
    </lineage>
</organism>
<feature type="chain" id="PRO_5012124080" description="Coth-domain-containing protein" evidence="1">
    <location>
        <begin position="20"/>
        <end position="526"/>
    </location>
</feature>
<dbReference type="PANTHER" id="PTHR40050:SF1">
    <property type="entry name" value="INNER SPORE COAT PROTEIN H"/>
    <property type="match status" value="1"/>
</dbReference>
<evidence type="ECO:0008006" key="4">
    <source>
        <dbReference type="Google" id="ProtNLM"/>
    </source>
</evidence>
<dbReference type="AlphaFoldDB" id="A0A1Y2AFC7"/>
<accession>A0A1Y2AFC7</accession>
<reference evidence="2 3" key="1">
    <citation type="submission" date="2016-08" db="EMBL/GenBank/DDBJ databases">
        <title>A Parts List for Fungal Cellulosomes Revealed by Comparative Genomics.</title>
        <authorList>
            <consortium name="DOE Joint Genome Institute"/>
            <person name="Haitjema C.H."/>
            <person name="Gilmore S.P."/>
            <person name="Henske J.K."/>
            <person name="Solomon K.V."/>
            <person name="De Groot R."/>
            <person name="Kuo A."/>
            <person name="Mondo S.J."/>
            <person name="Salamov A.A."/>
            <person name="Labutti K."/>
            <person name="Zhao Z."/>
            <person name="Chiniquy J."/>
            <person name="Barry K."/>
            <person name="Brewer H.M."/>
            <person name="Purvine S.O."/>
            <person name="Wright A.T."/>
            <person name="Boxma B."/>
            <person name="Van Alen T."/>
            <person name="Hackstein J.H."/>
            <person name="Baker S.E."/>
            <person name="Grigoriev I.V."/>
            <person name="O'Malley M.A."/>
        </authorList>
    </citation>
    <scope>NUCLEOTIDE SEQUENCE [LARGE SCALE GENOMIC DNA]</scope>
    <source>
        <strain evidence="2 3">G1</strain>
    </source>
</reference>
<keyword evidence="3" id="KW-1185">Reference proteome</keyword>
<gene>
    <name evidence="2" type="ORF">LY90DRAFT_676343</name>
</gene>
<protein>
    <recommendedName>
        <fullName evidence="4">Coth-domain-containing protein</fullName>
    </recommendedName>
</protein>
<proteinExistence type="predicted"/>
<feature type="signal peptide" evidence="1">
    <location>
        <begin position="1"/>
        <end position="19"/>
    </location>
</feature>